<dbReference type="RefSeq" id="WP_033843545.1">
    <property type="nucleotide sequence ID" value="NZ_AP022557.1"/>
</dbReference>
<dbReference type="AlphaFoldDB" id="A0A679FQT5"/>
<evidence type="ECO:0000313" key="2">
    <source>
        <dbReference type="EMBL" id="BBW96617.1"/>
    </source>
</evidence>
<keyword evidence="3" id="KW-1185">Reference proteome</keyword>
<dbReference type="InterPro" id="IPR050361">
    <property type="entry name" value="MPP/UQCRC_Complex"/>
</dbReference>
<dbReference type="NCBIfam" id="NF047422">
    <property type="entry name" value="YfmF_fam"/>
    <property type="match status" value="1"/>
</dbReference>
<feature type="domain" description="Peptidase M16 C-terminal" evidence="1">
    <location>
        <begin position="183"/>
        <end position="356"/>
    </location>
</feature>
<dbReference type="EMBL" id="AP022557">
    <property type="protein sequence ID" value="BBW96617.1"/>
    <property type="molecule type" value="Genomic_DNA"/>
</dbReference>
<dbReference type="SUPFAM" id="SSF63411">
    <property type="entry name" value="LuxS/MPP-like metallohydrolase"/>
    <property type="match status" value="2"/>
</dbReference>
<dbReference type="InterPro" id="IPR007863">
    <property type="entry name" value="Peptidase_M16_C"/>
</dbReference>
<protein>
    <submittedName>
        <fullName evidence="2">Peptidase M16</fullName>
    </submittedName>
</protein>
<dbReference type="Proteomes" id="UP000501421">
    <property type="component" value="Chromosome"/>
</dbReference>
<proteinExistence type="predicted"/>
<evidence type="ECO:0000313" key="3">
    <source>
        <dbReference type="Proteomes" id="UP000501421"/>
    </source>
</evidence>
<reference evidence="3" key="1">
    <citation type="journal article" date="2020" name="Microbiol. Resour. Announc.">
        <title>Complete Genome Sequence of Geobacillus sp. Strain E55-1, Isolated from Mine Geyser in Japan.</title>
        <authorList>
            <person name="Miyazaki K."/>
            <person name="Hase E."/>
            <person name="Tokito N."/>
        </authorList>
    </citation>
    <scope>NUCLEOTIDE SEQUENCE [LARGE SCALE GENOMIC DNA]</scope>
    <source>
        <strain evidence="3">E55-1</strain>
    </source>
</reference>
<dbReference type="PANTHER" id="PTHR11851">
    <property type="entry name" value="METALLOPROTEASE"/>
    <property type="match status" value="1"/>
</dbReference>
<dbReference type="PANTHER" id="PTHR11851:SF186">
    <property type="entry name" value="INACTIVE METALLOPROTEASE YMFF-RELATED"/>
    <property type="match status" value="1"/>
</dbReference>
<gene>
    <name evidence="2" type="ORF">GsuE55_14500</name>
</gene>
<dbReference type="GO" id="GO:0046872">
    <property type="term" value="F:metal ion binding"/>
    <property type="evidence" value="ECO:0007669"/>
    <property type="project" value="InterPro"/>
</dbReference>
<sequence>MIDEKVTAVGPVRVHTIPTDKYKTNTIVWKMKAPLAKETVTLRALLPHVLQSGTADYPSVKALRTHLDELYGATLQVDLSKKGEQHVVTIRIDVANEQFLPERPALFDKALQLLADLLLRPALDGGRFVPEIVEQEKRALRQRIQAVYDDKMRYANMRLVQEMCKGEPYALSPNGELEDVDAITAEGLYRYYEQALADDELDLYVIGDVEEEKVLDAVTNRFVLPTRSPSAQAPLAPAKARGEVNEVIERQDVKQGKLNMGYRTDVTYEDDDYYALQLFNGIFGGFSHSKLFINVREKASLAYYAASRLESHKGLLMVMSGIEPAHYEKARRIIDEQMQAMKNGDFTDEEMVQTKAVIRNQLLETLDTPRGLVEVLYHNVVSTRRRSIEEWLTGTDQVTREDVVRVAGKVALDTVYFLTGMEGGADDGKTGV</sequence>
<dbReference type="Pfam" id="PF05193">
    <property type="entry name" value="Peptidase_M16_C"/>
    <property type="match status" value="1"/>
</dbReference>
<name>A0A679FQT5_9BACL</name>
<evidence type="ECO:0000259" key="1">
    <source>
        <dbReference type="Pfam" id="PF05193"/>
    </source>
</evidence>
<dbReference type="Gene3D" id="3.30.830.10">
    <property type="entry name" value="Metalloenzyme, LuxS/M16 peptidase-like"/>
    <property type="match status" value="2"/>
</dbReference>
<dbReference type="InterPro" id="IPR011249">
    <property type="entry name" value="Metalloenz_LuxS/M16"/>
</dbReference>
<organism evidence="2 3">
    <name type="scientific">Geobacillus subterraneus</name>
    <dbReference type="NCBI Taxonomy" id="129338"/>
    <lineage>
        <taxon>Bacteria</taxon>
        <taxon>Bacillati</taxon>
        <taxon>Bacillota</taxon>
        <taxon>Bacilli</taxon>
        <taxon>Bacillales</taxon>
        <taxon>Anoxybacillaceae</taxon>
        <taxon>Geobacillus</taxon>
    </lineage>
</organism>
<accession>A0A679FQT5</accession>